<feature type="region of interest" description="Disordered" evidence="1">
    <location>
        <begin position="186"/>
        <end position="259"/>
    </location>
</feature>
<feature type="transmembrane region" description="Helical" evidence="2">
    <location>
        <begin position="83"/>
        <end position="100"/>
    </location>
</feature>
<feature type="transmembrane region" description="Helical" evidence="2">
    <location>
        <begin position="112"/>
        <end position="133"/>
    </location>
</feature>
<evidence type="ECO:0000256" key="1">
    <source>
        <dbReference type="SAM" id="MobiDB-lite"/>
    </source>
</evidence>
<accession>A0A7U3VS81</accession>
<evidence type="ECO:0000313" key="3">
    <source>
        <dbReference type="EMBL" id="BBB01601.1"/>
    </source>
</evidence>
<dbReference type="KEGG" id="arev:RVR_9095"/>
<name>A0A7U3VS81_9ACTN</name>
<gene>
    <name evidence="3" type="ORF">RVR_9095</name>
</gene>
<keyword evidence="4" id="KW-1185">Reference proteome</keyword>
<reference evidence="3 4" key="4">
    <citation type="journal article" date="2020" name="Sci. Rep.">
        <title>beta-carboline chemical signals induce reveromycin production through a LuxR family regulator in Streptomyces sp. SN-593.</title>
        <authorList>
            <person name="Panthee S."/>
            <person name="Kito N."/>
            <person name="Hayashi T."/>
            <person name="Shimizu T."/>
            <person name="Ishikawa J."/>
            <person name="Hamamoto H."/>
            <person name="Osada H."/>
            <person name="Takahashi S."/>
        </authorList>
    </citation>
    <scope>NUCLEOTIDE SEQUENCE [LARGE SCALE GENOMIC DNA]</scope>
    <source>
        <strain evidence="3 4">SN-593</strain>
    </source>
</reference>
<dbReference type="EMBL" id="AP018365">
    <property type="protein sequence ID" value="BBB01601.1"/>
    <property type="molecule type" value="Genomic_DNA"/>
</dbReference>
<protein>
    <submittedName>
        <fullName evidence="3">Uncharacterized protein</fullName>
    </submittedName>
</protein>
<reference evidence="3 4" key="2">
    <citation type="journal article" date="2011" name="J. Antibiot.">
        <title>Furaquinocins I and J: novel polyketide isoprenoid hybrid compounds from Streptomyces reveromyceticus SN-593.</title>
        <authorList>
            <person name="Panthee S."/>
            <person name="Takahashi S."/>
            <person name="Takagi H."/>
            <person name="Nogawa T."/>
            <person name="Oowada E."/>
            <person name="Uramoto M."/>
            <person name="Osada H."/>
        </authorList>
    </citation>
    <scope>NUCLEOTIDE SEQUENCE [LARGE SCALE GENOMIC DNA]</scope>
    <source>
        <strain evidence="3 4">SN-593</strain>
    </source>
</reference>
<keyword evidence="2" id="KW-0472">Membrane</keyword>
<keyword evidence="2" id="KW-1133">Transmembrane helix</keyword>
<keyword evidence="2" id="KW-0812">Transmembrane</keyword>
<sequence length="259" mass="27704">MDAMVHEVPSPHDPHVRHLRWMFLAVVTGSFLFLIPWIGYLSASLPDHHEVDQWRFAWVGFDGALIVAIGVTALCAWRRLQIFIPWALVTAALLCCDAWFDIVLDWNSDELAGAILTAALAELPLAALLVYVARKMIRLTVLIAWRRAGRTGAVPPLSRLTLVRLTTDAEPGPACGCGPGHAALPTGAELPVGEAGDGGAAAHGADPAHDAHRAHGTDTTHGHDATYRADPAHDAAAAHRADRAGPADRDGRQDPHGRS</sequence>
<reference evidence="3 4" key="3">
    <citation type="journal article" date="2011" name="Nat. Chem. Biol.">
        <title>Reveromycin A biosynthesis uses RevG and RevJ for stereospecific spiroacetal formation.</title>
        <authorList>
            <person name="Takahashi S."/>
            <person name="Toyoda A."/>
            <person name="Sekiyama Y."/>
            <person name="Takagi H."/>
            <person name="Nogawa T."/>
            <person name="Uramoto M."/>
            <person name="Suzuki R."/>
            <person name="Koshino H."/>
            <person name="Kumano T."/>
            <person name="Panthee S."/>
            <person name="Dairi T."/>
            <person name="Ishikawa J."/>
            <person name="Ikeda H."/>
            <person name="Sakaki Y."/>
            <person name="Osada H."/>
        </authorList>
    </citation>
    <scope>NUCLEOTIDE SEQUENCE [LARGE SCALE GENOMIC DNA]</scope>
    <source>
        <strain evidence="3 4">SN-593</strain>
    </source>
</reference>
<reference evidence="3 4" key="1">
    <citation type="journal article" date="2010" name="J. Bacteriol.">
        <title>Biochemical characterization of a novel indole prenyltransferase from Streptomyces sp. SN-593.</title>
        <authorList>
            <person name="Takahashi S."/>
            <person name="Takagi H."/>
            <person name="Toyoda A."/>
            <person name="Uramoto M."/>
            <person name="Nogawa T."/>
            <person name="Ueki M."/>
            <person name="Sakaki Y."/>
            <person name="Osada H."/>
        </authorList>
    </citation>
    <scope>NUCLEOTIDE SEQUENCE [LARGE SCALE GENOMIC DNA]</scope>
    <source>
        <strain evidence="3 4">SN-593</strain>
    </source>
</reference>
<dbReference type="Proteomes" id="UP000595703">
    <property type="component" value="Chromosome"/>
</dbReference>
<organism evidence="3 4">
    <name type="scientific">Actinacidiphila reveromycinica</name>
    <dbReference type="NCBI Taxonomy" id="659352"/>
    <lineage>
        <taxon>Bacteria</taxon>
        <taxon>Bacillati</taxon>
        <taxon>Actinomycetota</taxon>
        <taxon>Actinomycetes</taxon>
        <taxon>Kitasatosporales</taxon>
        <taxon>Streptomycetaceae</taxon>
        <taxon>Actinacidiphila</taxon>
    </lineage>
</organism>
<dbReference type="AlphaFoldDB" id="A0A7U3VS81"/>
<evidence type="ECO:0000313" key="4">
    <source>
        <dbReference type="Proteomes" id="UP000595703"/>
    </source>
</evidence>
<feature type="compositionally biased region" description="Basic and acidic residues" evidence="1">
    <location>
        <begin position="206"/>
        <end position="259"/>
    </location>
</feature>
<feature type="transmembrane region" description="Helical" evidence="2">
    <location>
        <begin position="21"/>
        <end position="43"/>
    </location>
</feature>
<feature type="transmembrane region" description="Helical" evidence="2">
    <location>
        <begin position="55"/>
        <end position="76"/>
    </location>
</feature>
<proteinExistence type="predicted"/>
<evidence type="ECO:0000256" key="2">
    <source>
        <dbReference type="SAM" id="Phobius"/>
    </source>
</evidence>